<dbReference type="InterPro" id="IPR012337">
    <property type="entry name" value="RNaseH-like_sf"/>
</dbReference>
<accession>A0A9P3PRJ9</accession>
<evidence type="ECO:0000313" key="2">
    <source>
        <dbReference type="Proteomes" id="UP001063166"/>
    </source>
</evidence>
<dbReference type="SUPFAM" id="SSF53098">
    <property type="entry name" value="Ribonuclease H-like"/>
    <property type="match status" value="1"/>
</dbReference>
<organism evidence="1 2">
    <name type="scientific">Lyophyllum shimeji</name>
    <name type="common">Hon-shimeji</name>
    <name type="synonym">Tricholoma shimeji</name>
    <dbReference type="NCBI Taxonomy" id="47721"/>
    <lineage>
        <taxon>Eukaryota</taxon>
        <taxon>Fungi</taxon>
        <taxon>Dikarya</taxon>
        <taxon>Basidiomycota</taxon>
        <taxon>Agaricomycotina</taxon>
        <taxon>Agaricomycetes</taxon>
        <taxon>Agaricomycetidae</taxon>
        <taxon>Agaricales</taxon>
        <taxon>Tricholomatineae</taxon>
        <taxon>Lyophyllaceae</taxon>
        <taxon>Lyophyllum</taxon>
    </lineage>
</organism>
<dbReference type="AlphaFoldDB" id="A0A9P3PRJ9"/>
<evidence type="ECO:0000313" key="1">
    <source>
        <dbReference type="EMBL" id="GLB40082.1"/>
    </source>
</evidence>
<keyword evidence="2" id="KW-1185">Reference proteome</keyword>
<protein>
    <submittedName>
        <fullName evidence="1">Uncharacterized protein</fullName>
    </submittedName>
</protein>
<dbReference type="OrthoDB" id="3359487at2759"/>
<comment type="caution">
    <text evidence="1">The sequence shown here is derived from an EMBL/GenBank/DDBJ whole genome shotgun (WGS) entry which is preliminary data.</text>
</comment>
<dbReference type="Proteomes" id="UP001063166">
    <property type="component" value="Unassembled WGS sequence"/>
</dbReference>
<gene>
    <name evidence="1" type="ORF">LshimejAT787_0705920</name>
</gene>
<dbReference type="EMBL" id="BRPK01000007">
    <property type="protein sequence ID" value="GLB40082.1"/>
    <property type="molecule type" value="Genomic_DNA"/>
</dbReference>
<proteinExistence type="predicted"/>
<reference evidence="1" key="1">
    <citation type="submission" date="2022-07" db="EMBL/GenBank/DDBJ databases">
        <title>The genome of Lyophyllum shimeji provides insight into the initial evolution of ectomycorrhizal fungal genome.</title>
        <authorList>
            <person name="Kobayashi Y."/>
            <person name="Shibata T."/>
            <person name="Hirakawa H."/>
            <person name="Shigenobu S."/>
            <person name="Nishiyama T."/>
            <person name="Yamada A."/>
            <person name="Hasebe M."/>
            <person name="Kawaguchi M."/>
        </authorList>
    </citation>
    <scope>NUCLEOTIDE SEQUENCE</scope>
    <source>
        <strain evidence="1">AT787</strain>
    </source>
</reference>
<name>A0A9P3PRJ9_LYOSH</name>
<sequence length="203" mass="23530">MVRNVSTRWNSTAMLVGQSRELRQALNLLVLNKDHNKARGVRLQRFQLSEKEWQLLDELYPLLEAFLRATQHISTNKVALIHEVIPIIDIITGFLEDYITNTSLLPAVRAAASRGLAMINKYYSKTDDSVVYRIAMVMHPRCKTAYFTKQNWPMTWIDTAIELARAEWEKYKPKETSMAQPSISRTRSLSDRLFEELNDAMLL</sequence>